<reference evidence="2" key="1">
    <citation type="journal article" date="2019" name="Sci. Rep.">
        <title>Draft genome of Tanacetum cinerariifolium, the natural source of mosquito coil.</title>
        <authorList>
            <person name="Yamashiro T."/>
            <person name="Shiraishi A."/>
            <person name="Satake H."/>
            <person name="Nakayama K."/>
        </authorList>
    </citation>
    <scope>NUCLEOTIDE SEQUENCE</scope>
</reference>
<feature type="region of interest" description="Disordered" evidence="1">
    <location>
        <begin position="50"/>
        <end position="81"/>
    </location>
</feature>
<comment type="caution">
    <text evidence="2">The sequence shown here is derived from an EMBL/GenBank/DDBJ whole genome shotgun (WGS) entry which is preliminary data.</text>
</comment>
<gene>
    <name evidence="2" type="ORF">Tci_697948</name>
</gene>
<organism evidence="2">
    <name type="scientific">Tanacetum cinerariifolium</name>
    <name type="common">Dalmatian daisy</name>
    <name type="synonym">Chrysanthemum cinerariifolium</name>
    <dbReference type="NCBI Taxonomy" id="118510"/>
    <lineage>
        <taxon>Eukaryota</taxon>
        <taxon>Viridiplantae</taxon>
        <taxon>Streptophyta</taxon>
        <taxon>Embryophyta</taxon>
        <taxon>Tracheophyta</taxon>
        <taxon>Spermatophyta</taxon>
        <taxon>Magnoliopsida</taxon>
        <taxon>eudicotyledons</taxon>
        <taxon>Gunneridae</taxon>
        <taxon>Pentapetalae</taxon>
        <taxon>asterids</taxon>
        <taxon>campanulids</taxon>
        <taxon>Asterales</taxon>
        <taxon>Asteraceae</taxon>
        <taxon>Asteroideae</taxon>
        <taxon>Anthemideae</taxon>
        <taxon>Anthemidinae</taxon>
        <taxon>Tanacetum</taxon>
    </lineage>
</organism>
<protein>
    <submittedName>
        <fullName evidence="2">Uncharacterized protein</fullName>
    </submittedName>
</protein>
<sequence>FYILPKSLSSSLTCKSILSPWKQARKIYYWYLTSIKENLDADKVGKKTDENDVHVSANEIDKTNKKKHDEKAKRDDKGKSHIDSIKGVRDLRAKFEEFTFNSTNRVNAVSEHVNAARPNPTNSTNSFNTASPFVNVVSLNFGIARQSSFVDPSKYPDDPDMPELEDIVYSDDEEDVSAEADLSNLETNIPVSPIPTTIVNKDHHVN</sequence>
<name>A0A699L701_TANCI</name>
<proteinExistence type="predicted"/>
<accession>A0A699L701</accession>
<feature type="non-terminal residue" evidence="2">
    <location>
        <position position="1"/>
    </location>
</feature>
<dbReference type="AlphaFoldDB" id="A0A699L701"/>
<dbReference type="EMBL" id="BKCJ010587403">
    <property type="protein sequence ID" value="GFB25977.1"/>
    <property type="molecule type" value="Genomic_DNA"/>
</dbReference>
<evidence type="ECO:0000256" key="1">
    <source>
        <dbReference type="SAM" id="MobiDB-lite"/>
    </source>
</evidence>
<evidence type="ECO:0000313" key="2">
    <source>
        <dbReference type="EMBL" id="GFB25977.1"/>
    </source>
</evidence>